<keyword evidence="4 8" id="KW-0440">LIM domain</keyword>
<evidence type="ECO:0000259" key="10">
    <source>
        <dbReference type="PROSITE" id="PS50023"/>
    </source>
</evidence>
<accession>A0A7R9P9V7</accession>
<evidence type="ECO:0000256" key="7">
    <source>
        <dbReference type="ARBA" id="ARBA00023242"/>
    </source>
</evidence>
<dbReference type="GO" id="GO:0000977">
    <property type="term" value="F:RNA polymerase II transcription regulatory region sequence-specific DNA binding"/>
    <property type="evidence" value="ECO:0007669"/>
    <property type="project" value="TreeGrafter"/>
</dbReference>
<dbReference type="PANTHER" id="PTHR24208">
    <property type="entry name" value="LIM/HOMEOBOX PROTEIN LHX"/>
    <property type="match status" value="1"/>
</dbReference>
<dbReference type="CDD" id="cd09377">
    <property type="entry name" value="LIM2_Lhx2_Lhx9"/>
    <property type="match status" value="1"/>
</dbReference>
<evidence type="ECO:0000256" key="1">
    <source>
        <dbReference type="ARBA" id="ARBA00004123"/>
    </source>
</evidence>
<dbReference type="Pfam" id="PF00412">
    <property type="entry name" value="LIM"/>
    <property type="match status" value="1"/>
</dbReference>
<evidence type="ECO:0000256" key="9">
    <source>
        <dbReference type="SAM" id="MobiDB-lite"/>
    </source>
</evidence>
<feature type="compositionally biased region" description="Basic residues" evidence="9">
    <location>
        <begin position="158"/>
        <end position="171"/>
    </location>
</feature>
<dbReference type="EMBL" id="OE182858">
    <property type="protein sequence ID" value="CAD7575032.1"/>
    <property type="molecule type" value="Genomic_DNA"/>
</dbReference>
<evidence type="ECO:0000313" key="11">
    <source>
        <dbReference type="EMBL" id="CAD7575032.1"/>
    </source>
</evidence>
<gene>
    <name evidence="11" type="ORF">TCMB3V08_LOCUS7632</name>
</gene>
<dbReference type="InterPro" id="IPR050453">
    <property type="entry name" value="LIM_Homeobox_TF"/>
</dbReference>
<dbReference type="FunFam" id="2.10.110.10:FF:000177">
    <property type="entry name" value="LIM homeobox 9"/>
    <property type="match status" value="1"/>
</dbReference>
<organism evidence="11">
    <name type="scientific">Timema californicum</name>
    <name type="common">California timema</name>
    <name type="synonym">Walking stick</name>
    <dbReference type="NCBI Taxonomy" id="61474"/>
    <lineage>
        <taxon>Eukaryota</taxon>
        <taxon>Metazoa</taxon>
        <taxon>Ecdysozoa</taxon>
        <taxon>Arthropoda</taxon>
        <taxon>Hexapoda</taxon>
        <taxon>Insecta</taxon>
        <taxon>Pterygota</taxon>
        <taxon>Neoptera</taxon>
        <taxon>Polyneoptera</taxon>
        <taxon>Phasmatodea</taxon>
        <taxon>Timematodea</taxon>
        <taxon>Timematoidea</taxon>
        <taxon>Timematidae</taxon>
        <taxon>Timema</taxon>
    </lineage>
</organism>
<feature type="region of interest" description="Disordered" evidence="9">
    <location>
        <begin position="238"/>
        <end position="257"/>
    </location>
</feature>
<keyword evidence="2 8" id="KW-0479">Metal-binding</keyword>
<name>A0A7R9P9V7_TIMCA</name>
<comment type="subcellular location">
    <subcellularLocation>
        <location evidence="1">Nucleus</location>
    </subcellularLocation>
</comment>
<evidence type="ECO:0000256" key="4">
    <source>
        <dbReference type="ARBA" id="ARBA00023038"/>
    </source>
</evidence>
<evidence type="ECO:0000256" key="6">
    <source>
        <dbReference type="ARBA" id="ARBA00023155"/>
    </source>
</evidence>
<feature type="domain" description="LIM zinc-binding" evidence="10">
    <location>
        <begin position="59"/>
        <end position="121"/>
    </location>
</feature>
<dbReference type="GO" id="GO:0005634">
    <property type="term" value="C:nucleus"/>
    <property type="evidence" value="ECO:0007669"/>
    <property type="project" value="UniProtKB-SubCell"/>
</dbReference>
<reference evidence="11" key="1">
    <citation type="submission" date="2020-11" db="EMBL/GenBank/DDBJ databases">
        <authorList>
            <person name="Tran Van P."/>
        </authorList>
    </citation>
    <scope>NUCLEOTIDE SEQUENCE</scope>
</reference>
<dbReference type="SMART" id="SM00132">
    <property type="entry name" value="LIM"/>
    <property type="match status" value="1"/>
</dbReference>
<dbReference type="GO" id="GO:0046872">
    <property type="term" value="F:metal ion binding"/>
    <property type="evidence" value="ECO:0007669"/>
    <property type="project" value="UniProtKB-KW"/>
</dbReference>
<evidence type="ECO:0000256" key="8">
    <source>
        <dbReference type="PROSITE-ProRule" id="PRU00125"/>
    </source>
</evidence>
<dbReference type="PROSITE" id="PS00478">
    <property type="entry name" value="LIM_DOMAIN_1"/>
    <property type="match status" value="1"/>
</dbReference>
<evidence type="ECO:0000256" key="3">
    <source>
        <dbReference type="ARBA" id="ARBA00022833"/>
    </source>
</evidence>
<evidence type="ECO:0000256" key="5">
    <source>
        <dbReference type="ARBA" id="ARBA00023125"/>
    </source>
</evidence>
<keyword evidence="5" id="KW-0238">DNA-binding</keyword>
<evidence type="ECO:0000256" key="2">
    <source>
        <dbReference type="ARBA" id="ARBA00022723"/>
    </source>
</evidence>
<keyword evidence="6" id="KW-0371">Homeobox</keyword>
<dbReference type="PANTHER" id="PTHR24208:SF168">
    <property type="entry name" value="PROTEIN APTEROUS"/>
    <property type="match status" value="1"/>
</dbReference>
<dbReference type="InterPro" id="IPR001781">
    <property type="entry name" value="Znf_LIM"/>
</dbReference>
<feature type="region of interest" description="Disordered" evidence="9">
    <location>
        <begin position="122"/>
        <end position="228"/>
    </location>
</feature>
<dbReference type="GO" id="GO:0030182">
    <property type="term" value="P:neuron differentiation"/>
    <property type="evidence" value="ECO:0007669"/>
    <property type="project" value="TreeGrafter"/>
</dbReference>
<dbReference type="AlphaFoldDB" id="A0A7R9P9V7"/>
<keyword evidence="7" id="KW-0539">Nucleus</keyword>
<protein>
    <submittedName>
        <fullName evidence="11">(California timema) hypothetical protein</fullName>
    </submittedName>
</protein>
<dbReference type="SUPFAM" id="SSF57716">
    <property type="entry name" value="Glucocorticoid receptor-like (DNA-binding domain)"/>
    <property type="match status" value="1"/>
</dbReference>
<dbReference type="Gene3D" id="2.10.110.10">
    <property type="entry name" value="Cysteine Rich Protein"/>
    <property type="match status" value="1"/>
</dbReference>
<dbReference type="GO" id="GO:0000981">
    <property type="term" value="F:DNA-binding transcription factor activity, RNA polymerase II-specific"/>
    <property type="evidence" value="ECO:0007669"/>
    <property type="project" value="TreeGrafter"/>
</dbReference>
<proteinExistence type="predicted"/>
<sequence>MRRVTEGGGDLFMGAQRFYCCHSTPEDVSINDCLTLGSACYLSNLELLTVGDEKLFGMKRCARCQAAILSSELVMRARDLVFHVHCFTCAVCNSPLTKGDHFGMRNGAVFCRLHYETALTEHTHPMGPNPPTSKQATFPGGGAGTYLPPYPSPEFHPHHPHHHHHHHHHHPLPSPLPIQTPTPAGSEGIPPTSKVSYFNGATTGTTRQKGRPRKRKPKDLEAMTASLELPGAARRVGARRWGEAGRARVTWSTRQQR</sequence>
<feature type="compositionally biased region" description="Basic residues" evidence="9">
    <location>
        <begin position="208"/>
        <end position="217"/>
    </location>
</feature>
<dbReference type="PROSITE" id="PS50023">
    <property type="entry name" value="LIM_DOMAIN_2"/>
    <property type="match status" value="1"/>
</dbReference>
<keyword evidence="3 8" id="KW-0862">Zinc</keyword>